<protein>
    <submittedName>
        <fullName evidence="1">Uncharacterized protein</fullName>
    </submittedName>
</protein>
<evidence type="ECO:0000313" key="2">
    <source>
        <dbReference type="Proteomes" id="UP000800096"/>
    </source>
</evidence>
<evidence type="ECO:0000313" key="1">
    <source>
        <dbReference type="EMBL" id="KAF1916240.1"/>
    </source>
</evidence>
<sequence>MDGGEHCYAHLCTIAATPSCRNGLLFGGRPVPAGTACSGYRIAPSASHSQVASVPRRSGLPVRARIAGRQWPGRRRVLSCTEYSRARCGGALRYDEGARSLEACCAGPAAGRHARREGYGAGALGVGVGRRGIRDGRLGVTWLRARGSGAGRWRLQWLRKRVRAMTKRSDGLVVEAGRVV</sequence>
<proteinExistence type="predicted"/>
<accession>A0A6A5QN58</accession>
<name>A0A6A5QN58_AMPQU</name>
<reference evidence="1" key="1">
    <citation type="journal article" date="2020" name="Stud. Mycol.">
        <title>101 Dothideomycetes genomes: a test case for predicting lifestyles and emergence of pathogens.</title>
        <authorList>
            <person name="Haridas S."/>
            <person name="Albert R."/>
            <person name="Binder M."/>
            <person name="Bloem J."/>
            <person name="Labutti K."/>
            <person name="Salamov A."/>
            <person name="Andreopoulos B."/>
            <person name="Baker S."/>
            <person name="Barry K."/>
            <person name="Bills G."/>
            <person name="Bluhm B."/>
            <person name="Cannon C."/>
            <person name="Castanera R."/>
            <person name="Culley D."/>
            <person name="Daum C."/>
            <person name="Ezra D."/>
            <person name="Gonzalez J."/>
            <person name="Henrissat B."/>
            <person name="Kuo A."/>
            <person name="Liang C."/>
            <person name="Lipzen A."/>
            <person name="Lutzoni F."/>
            <person name="Magnuson J."/>
            <person name="Mondo S."/>
            <person name="Nolan M."/>
            <person name="Ohm R."/>
            <person name="Pangilinan J."/>
            <person name="Park H.-J."/>
            <person name="Ramirez L."/>
            <person name="Alfaro M."/>
            <person name="Sun H."/>
            <person name="Tritt A."/>
            <person name="Yoshinaga Y."/>
            <person name="Zwiers L.-H."/>
            <person name="Turgeon B."/>
            <person name="Goodwin S."/>
            <person name="Spatafora J."/>
            <person name="Crous P."/>
            <person name="Grigoriev I."/>
        </authorList>
    </citation>
    <scope>NUCLEOTIDE SEQUENCE</scope>
    <source>
        <strain evidence="1">HMLAC05119</strain>
    </source>
</reference>
<dbReference type="Proteomes" id="UP000800096">
    <property type="component" value="Unassembled WGS sequence"/>
</dbReference>
<gene>
    <name evidence="1" type="ORF">BDU57DRAFT_516231</name>
</gene>
<keyword evidence="2" id="KW-1185">Reference proteome</keyword>
<dbReference type="AlphaFoldDB" id="A0A6A5QN58"/>
<dbReference type="EMBL" id="ML979135">
    <property type="protein sequence ID" value="KAF1916240.1"/>
    <property type="molecule type" value="Genomic_DNA"/>
</dbReference>
<organism evidence="1 2">
    <name type="scientific">Ampelomyces quisqualis</name>
    <name type="common">Powdery mildew agent</name>
    <dbReference type="NCBI Taxonomy" id="50730"/>
    <lineage>
        <taxon>Eukaryota</taxon>
        <taxon>Fungi</taxon>
        <taxon>Dikarya</taxon>
        <taxon>Ascomycota</taxon>
        <taxon>Pezizomycotina</taxon>
        <taxon>Dothideomycetes</taxon>
        <taxon>Pleosporomycetidae</taxon>
        <taxon>Pleosporales</taxon>
        <taxon>Pleosporineae</taxon>
        <taxon>Phaeosphaeriaceae</taxon>
        <taxon>Ampelomyces</taxon>
    </lineage>
</organism>